<dbReference type="EMBL" id="JADNRY010000004">
    <property type="protein sequence ID" value="KAF9077251.1"/>
    <property type="molecule type" value="Genomic_DNA"/>
</dbReference>
<name>A0A9P5UFG4_9AGAR</name>
<reference evidence="1" key="1">
    <citation type="submission" date="2020-11" db="EMBL/GenBank/DDBJ databases">
        <authorList>
            <consortium name="DOE Joint Genome Institute"/>
            <person name="Ahrendt S."/>
            <person name="Riley R."/>
            <person name="Andreopoulos W."/>
            <person name="Labutti K."/>
            <person name="Pangilinan J."/>
            <person name="Ruiz-Duenas F.J."/>
            <person name="Barrasa J.M."/>
            <person name="Sanchez-Garcia M."/>
            <person name="Camarero S."/>
            <person name="Miyauchi S."/>
            <person name="Serrano A."/>
            <person name="Linde D."/>
            <person name="Babiker R."/>
            <person name="Drula E."/>
            <person name="Ayuso-Fernandez I."/>
            <person name="Pacheco R."/>
            <person name="Padilla G."/>
            <person name="Ferreira P."/>
            <person name="Barriuso J."/>
            <person name="Kellner H."/>
            <person name="Castanera R."/>
            <person name="Alfaro M."/>
            <person name="Ramirez L."/>
            <person name="Pisabarro A.G."/>
            <person name="Kuo A."/>
            <person name="Tritt A."/>
            <person name="Lipzen A."/>
            <person name="He G."/>
            <person name="Yan M."/>
            <person name="Ng V."/>
            <person name="Cullen D."/>
            <person name="Martin F."/>
            <person name="Rosso M.-N."/>
            <person name="Henrissat B."/>
            <person name="Hibbett D."/>
            <person name="Martinez A.T."/>
            <person name="Grigoriev I.V."/>
        </authorList>
    </citation>
    <scope>NUCLEOTIDE SEQUENCE</scope>
    <source>
        <strain evidence="1">AH 40177</strain>
    </source>
</reference>
<proteinExistence type="predicted"/>
<protein>
    <submittedName>
        <fullName evidence="1">Uncharacterized protein</fullName>
    </submittedName>
</protein>
<accession>A0A9P5UFG4</accession>
<comment type="caution">
    <text evidence="1">The sequence shown here is derived from an EMBL/GenBank/DDBJ whole genome shotgun (WGS) entry which is preliminary data.</text>
</comment>
<keyword evidence="2" id="KW-1185">Reference proteome</keyword>
<dbReference type="AlphaFoldDB" id="A0A9P5UFG4"/>
<gene>
    <name evidence="1" type="ORF">BDP27DRAFT_602668</name>
</gene>
<evidence type="ECO:0000313" key="2">
    <source>
        <dbReference type="Proteomes" id="UP000772434"/>
    </source>
</evidence>
<evidence type="ECO:0000313" key="1">
    <source>
        <dbReference type="EMBL" id="KAF9077251.1"/>
    </source>
</evidence>
<organism evidence="1 2">
    <name type="scientific">Rhodocollybia butyracea</name>
    <dbReference type="NCBI Taxonomy" id="206335"/>
    <lineage>
        <taxon>Eukaryota</taxon>
        <taxon>Fungi</taxon>
        <taxon>Dikarya</taxon>
        <taxon>Basidiomycota</taxon>
        <taxon>Agaricomycotina</taxon>
        <taxon>Agaricomycetes</taxon>
        <taxon>Agaricomycetidae</taxon>
        <taxon>Agaricales</taxon>
        <taxon>Marasmiineae</taxon>
        <taxon>Omphalotaceae</taxon>
        <taxon>Rhodocollybia</taxon>
    </lineage>
</organism>
<dbReference type="Proteomes" id="UP000772434">
    <property type="component" value="Unassembled WGS sequence"/>
</dbReference>
<sequence length="160" mass="17993">MIQQEPKGHSAVTPEYEWFCPNTLPLLFRGLSQLRSLPSLRESSSLPELVQGPAVSFMGPQAVLCGRLGRVSIYLSTQSFSKIMNIMLWPSIPKKGRSREENCQSFTIKPHLHRCTILAQNLLAYLITDTFNQKVSISLIPETAFGSNFTPYQSLVFEES</sequence>